<dbReference type="CDD" id="cd01838">
    <property type="entry name" value="Isoamyl_acetate_hydrolase_like"/>
    <property type="match status" value="1"/>
</dbReference>
<dbReference type="STRING" id="554155.C5FNI9"/>
<dbReference type="PANTHER" id="PTHR14209:SF19">
    <property type="entry name" value="ISOAMYL ACETATE-HYDROLYZING ESTERASE 1 HOMOLOG"/>
    <property type="match status" value="1"/>
</dbReference>
<dbReference type="OrthoDB" id="671439at2759"/>
<dbReference type="eggNOG" id="KOG3035">
    <property type="taxonomic scope" value="Eukaryota"/>
</dbReference>
<sequence length="248" mass="27720">MTTEMSFAQGYVQANSYIPYDQILLFGDSITQFSEYQGRGFAFSPQLQDDYVRKLDVLNRGFSGYTSSQGLNVLPQFFPPPYVAKVRMMHVPLDKYRENLKAIIQHPVVRRGGTKVVLLTPPPVNEYQLTAFDLSKGVTPLSRSANNTKLYADACREVGQSLNVAIADIWSAFMKEAGWVDGQPIAGSKNVPENSKLASLLVDGLHFTGDGYKVMYNEVLRAIRESYPDEAPEKQPVHFPPYQLAEDA</sequence>
<dbReference type="AlphaFoldDB" id="C5FNI9"/>
<dbReference type="PANTHER" id="PTHR14209">
    <property type="entry name" value="ISOAMYL ACETATE-HYDROLYZING ESTERASE 1"/>
    <property type="match status" value="1"/>
</dbReference>
<dbReference type="SUPFAM" id="SSF52266">
    <property type="entry name" value="SGNH hydrolase"/>
    <property type="match status" value="1"/>
</dbReference>
<dbReference type="HOGENOM" id="CLU_051989_0_0_1"/>
<dbReference type="InterPro" id="IPR045136">
    <property type="entry name" value="Iah1-like"/>
</dbReference>
<dbReference type="InterPro" id="IPR013830">
    <property type="entry name" value="SGNH_hydro"/>
</dbReference>
<feature type="domain" description="SGNH hydrolase-type esterase" evidence="1">
    <location>
        <begin position="25"/>
        <end position="214"/>
    </location>
</feature>
<evidence type="ECO:0000313" key="2">
    <source>
        <dbReference type="EMBL" id="EEQ31603.1"/>
    </source>
</evidence>
<dbReference type="OMA" id="VIWPKVI"/>
<evidence type="ECO:0000313" key="3">
    <source>
        <dbReference type="Proteomes" id="UP000002035"/>
    </source>
</evidence>
<dbReference type="VEuPathDB" id="FungiDB:MCYG_04422"/>
<organism evidence="2 3">
    <name type="scientific">Arthroderma otae (strain ATCC MYA-4605 / CBS 113480)</name>
    <name type="common">Microsporum canis</name>
    <dbReference type="NCBI Taxonomy" id="554155"/>
    <lineage>
        <taxon>Eukaryota</taxon>
        <taxon>Fungi</taxon>
        <taxon>Dikarya</taxon>
        <taxon>Ascomycota</taxon>
        <taxon>Pezizomycotina</taxon>
        <taxon>Eurotiomycetes</taxon>
        <taxon>Eurotiomycetidae</taxon>
        <taxon>Onygenales</taxon>
        <taxon>Arthrodermataceae</taxon>
        <taxon>Microsporum</taxon>
    </lineage>
</organism>
<dbReference type="EMBL" id="DS995704">
    <property type="protein sequence ID" value="EEQ31603.1"/>
    <property type="molecule type" value="Genomic_DNA"/>
</dbReference>
<keyword evidence="2" id="KW-0378">Hydrolase</keyword>
<dbReference type="InterPro" id="IPR036514">
    <property type="entry name" value="SGNH_hydro_sf"/>
</dbReference>
<dbReference type="RefSeq" id="XP_002846685.1">
    <property type="nucleotide sequence ID" value="XM_002846639.1"/>
</dbReference>
<evidence type="ECO:0000259" key="1">
    <source>
        <dbReference type="Pfam" id="PF13472"/>
    </source>
</evidence>
<dbReference type="GO" id="GO:0016787">
    <property type="term" value="F:hydrolase activity"/>
    <property type="evidence" value="ECO:0007669"/>
    <property type="project" value="UniProtKB-KW"/>
</dbReference>
<protein>
    <submittedName>
        <fullName evidence="2">GDSL Lipase/Acylhydrolase family protein</fullName>
    </submittedName>
</protein>
<dbReference type="Pfam" id="PF13472">
    <property type="entry name" value="Lipase_GDSL_2"/>
    <property type="match status" value="1"/>
</dbReference>
<dbReference type="Proteomes" id="UP000002035">
    <property type="component" value="Unassembled WGS sequence"/>
</dbReference>
<accession>C5FNI9</accession>
<dbReference type="GeneID" id="9229796"/>
<name>C5FNI9_ARTOC</name>
<dbReference type="Gene3D" id="3.40.50.1110">
    <property type="entry name" value="SGNH hydrolase"/>
    <property type="match status" value="1"/>
</dbReference>
<gene>
    <name evidence="2" type="ORF">MCYG_04422</name>
</gene>
<proteinExistence type="predicted"/>
<reference evidence="3" key="1">
    <citation type="journal article" date="2012" name="MBio">
        <title>Comparative genome analysis of Trichophyton rubrum and related dermatophytes reveals candidate genes involved in infection.</title>
        <authorList>
            <person name="Martinez D.A."/>
            <person name="Oliver B.G."/>
            <person name="Graeser Y."/>
            <person name="Goldberg J.M."/>
            <person name="Li W."/>
            <person name="Martinez-Rossi N.M."/>
            <person name="Monod M."/>
            <person name="Shelest E."/>
            <person name="Barton R.C."/>
            <person name="Birch E."/>
            <person name="Brakhage A.A."/>
            <person name="Chen Z."/>
            <person name="Gurr S.J."/>
            <person name="Heiman D."/>
            <person name="Heitman J."/>
            <person name="Kosti I."/>
            <person name="Rossi A."/>
            <person name="Saif S."/>
            <person name="Samalova M."/>
            <person name="Saunders C.W."/>
            <person name="Shea T."/>
            <person name="Summerbell R.C."/>
            <person name="Xu J."/>
            <person name="Young S."/>
            <person name="Zeng Q."/>
            <person name="Birren B.W."/>
            <person name="Cuomo C.A."/>
            <person name="White T.C."/>
        </authorList>
    </citation>
    <scope>NUCLEOTIDE SEQUENCE [LARGE SCALE GENOMIC DNA]</scope>
    <source>
        <strain evidence="3">ATCC MYA-4605 / CBS 113480</strain>
    </source>
</reference>
<keyword evidence="3" id="KW-1185">Reference proteome</keyword>